<evidence type="ECO:0000313" key="2">
    <source>
        <dbReference type="EMBL" id="CAF1130787.1"/>
    </source>
</evidence>
<dbReference type="PANTHER" id="PTHR21666">
    <property type="entry name" value="PEPTIDASE-RELATED"/>
    <property type="match status" value="1"/>
</dbReference>
<keyword evidence="4" id="KW-1185">Reference proteome</keyword>
<dbReference type="Gene3D" id="2.70.70.10">
    <property type="entry name" value="Glucose Permease (Domain IIA)"/>
    <property type="match status" value="1"/>
</dbReference>
<dbReference type="EMBL" id="CAJOBC010006314">
    <property type="protein sequence ID" value="CAF3894493.1"/>
    <property type="molecule type" value="Genomic_DNA"/>
</dbReference>
<reference evidence="2" key="1">
    <citation type="submission" date="2021-02" db="EMBL/GenBank/DDBJ databases">
        <authorList>
            <person name="Nowell W R."/>
        </authorList>
    </citation>
    <scope>NUCLEOTIDE SEQUENCE</scope>
</reference>
<sequence length="169" mass="18024">MSLSGIVKSSHVSVIAITDGLTGSNGLNSAMSRILPSTGQTQAHITSPYGSTATRRNHGGVDLNYNVGQSGINLKHPTVHSPVNGKVTFVGGQYGTIKIQDAHRVSHEILHTNSQNVRVGSSVRAGEPIGTMGGVGPRGRNQYPQHVHYQIKENNKPVNPQTWWSQNSG</sequence>
<name>A0A814R912_9BILA</name>
<dbReference type="SUPFAM" id="SSF51261">
    <property type="entry name" value="Duplicated hybrid motif"/>
    <property type="match status" value="1"/>
</dbReference>
<dbReference type="InterPro" id="IPR011055">
    <property type="entry name" value="Dup_hybrid_motif"/>
</dbReference>
<dbReference type="EMBL" id="CAJNOQ010006313">
    <property type="protein sequence ID" value="CAF1130787.1"/>
    <property type="molecule type" value="Genomic_DNA"/>
</dbReference>
<feature type="domain" description="M23ase beta-sheet core" evidence="1">
    <location>
        <begin position="57"/>
        <end position="160"/>
    </location>
</feature>
<protein>
    <recommendedName>
        <fullName evidence="1">M23ase beta-sheet core domain-containing protein</fullName>
    </recommendedName>
</protein>
<gene>
    <name evidence="2" type="ORF">GPM918_LOCUS20180</name>
    <name evidence="3" type="ORF">SRO942_LOCUS20178</name>
</gene>
<dbReference type="CDD" id="cd12797">
    <property type="entry name" value="M23_peptidase"/>
    <property type="match status" value="1"/>
</dbReference>
<evidence type="ECO:0000313" key="4">
    <source>
        <dbReference type="Proteomes" id="UP000663829"/>
    </source>
</evidence>
<dbReference type="InterPro" id="IPR016047">
    <property type="entry name" value="M23ase_b-sheet_dom"/>
</dbReference>
<dbReference type="GO" id="GO:0004222">
    <property type="term" value="F:metalloendopeptidase activity"/>
    <property type="evidence" value="ECO:0007669"/>
    <property type="project" value="TreeGrafter"/>
</dbReference>
<accession>A0A814R912</accession>
<evidence type="ECO:0000259" key="1">
    <source>
        <dbReference type="Pfam" id="PF01551"/>
    </source>
</evidence>
<dbReference type="Pfam" id="PF01551">
    <property type="entry name" value="Peptidase_M23"/>
    <property type="match status" value="1"/>
</dbReference>
<proteinExistence type="predicted"/>
<organism evidence="2 4">
    <name type="scientific">Didymodactylos carnosus</name>
    <dbReference type="NCBI Taxonomy" id="1234261"/>
    <lineage>
        <taxon>Eukaryota</taxon>
        <taxon>Metazoa</taxon>
        <taxon>Spiralia</taxon>
        <taxon>Gnathifera</taxon>
        <taxon>Rotifera</taxon>
        <taxon>Eurotatoria</taxon>
        <taxon>Bdelloidea</taxon>
        <taxon>Philodinida</taxon>
        <taxon>Philodinidae</taxon>
        <taxon>Didymodactylos</taxon>
    </lineage>
</organism>
<dbReference type="InterPro" id="IPR050570">
    <property type="entry name" value="Cell_wall_metabolism_enzyme"/>
</dbReference>
<dbReference type="Proteomes" id="UP000681722">
    <property type="component" value="Unassembled WGS sequence"/>
</dbReference>
<dbReference type="PANTHER" id="PTHR21666:SF294">
    <property type="entry name" value="PEPTIDASE M23"/>
    <property type="match status" value="1"/>
</dbReference>
<dbReference type="AlphaFoldDB" id="A0A814R912"/>
<dbReference type="OrthoDB" id="10063043at2759"/>
<comment type="caution">
    <text evidence="2">The sequence shown here is derived from an EMBL/GenBank/DDBJ whole genome shotgun (WGS) entry which is preliminary data.</text>
</comment>
<evidence type="ECO:0000313" key="3">
    <source>
        <dbReference type="EMBL" id="CAF3894493.1"/>
    </source>
</evidence>
<dbReference type="Proteomes" id="UP000663829">
    <property type="component" value="Unassembled WGS sequence"/>
</dbReference>